<organism evidence="1 2">
    <name type="scientific">Rhodopirellula baltica (strain DSM 10527 / NCIMB 13988 / SH1)</name>
    <dbReference type="NCBI Taxonomy" id="243090"/>
    <lineage>
        <taxon>Bacteria</taxon>
        <taxon>Pseudomonadati</taxon>
        <taxon>Planctomycetota</taxon>
        <taxon>Planctomycetia</taxon>
        <taxon>Pirellulales</taxon>
        <taxon>Pirellulaceae</taxon>
        <taxon>Rhodopirellula</taxon>
    </lineage>
</organism>
<accession>Q7UWF4</accession>
<evidence type="ECO:0000313" key="2">
    <source>
        <dbReference type="Proteomes" id="UP000001025"/>
    </source>
</evidence>
<reference evidence="1 2" key="1">
    <citation type="journal article" date="2003" name="Proc. Natl. Acad. Sci. U.S.A.">
        <title>Complete genome sequence of the marine planctomycete Pirellula sp. strain 1.</title>
        <authorList>
            <person name="Gloeckner F.O."/>
            <person name="Kube M."/>
            <person name="Bauer M."/>
            <person name="Teeling H."/>
            <person name="Lombardot T."/>
            <person name="Ludwig W."/>
            <person name="Gade D."/>
            <person name="Beck A."/>
            <person name="Borzym K."/>
            <person name="Heitmann K."/>
            <person name="Rabus R."/>
            <person name="Schlesner H."/>
            <person name="Amann R."/>
            <person name="Reinhardt R."/>
        </authorList>
    </citation>
    <scope>NUCLEOTIDE SEQUENCE [LARGE SCALE GENOMIC DNA]</scope>
    <source>
        <strain evidence="2">DSM 10527 / NCIMB 13988 / SH1</strain>
    </source>
</reference>
<dbReference type="Proteomes" id="UP000001025">
    <property type="component" value="Chromosome"/>
</dbReference>
<dbReference type="KEGG" id="rba:RB2077"/>
<keyword evidence="2" id="KW-1185">Reference proteome</keyword>
<sequence length="50" mass="5605">MEELNAIAFWQTQSPGCDSTGLEPHPTLTVLTEPNSFTLEQQRCFGDNFC</sequence>
<evidence type="ECO:0000313" key="1">
    <source>
        <dbReference type="EMBL" id="CAD72409.1"/>
    </source>
</evidence>
<dbReference type="EnsemblBacteria" id="CAD72409">
    <property type="protein sequence ID" value="CAD72409"/>
    <property type="gene ID" value="RB2077"/>
</dbReference>
<dbReference type="EMBL" id="BX294136">
    <property type="protein sequence ID" value="CAD72409.1"/>
    <property type="molecule type" value="Genomic_DNA"/>
</dbReference>
<gene>
    <name evidence="1" type="ordered locus">RB2077</name>
</gene>
<dbReference type="HOGENOM" id="CLU_3122003_0_0_0"/>
<proteinExistence type="predicted"/>
<name>Q7UWF4_RHOBA</name>
<dbReference type="AlphaFoldDB" id="Q7UWF4"/>
<dbReference type="InParanoid" id="Q7UWF4"/>
<protein>
    <submittedName>
        <fullName evidence="1">Uncharacterized protein</fullName>
    </submittedName>
</protein>